<dbReference type="GO" id="GO:0005802">
    <property type="term" value="C:trans-Golgi network"/>
    <property type="evidence" value="ECO:0007669"/>
    <property type="project" value="TreeGrafter"/>
</dbReference>
<evidence type="ECO:0000313" key="5">
    <source>
        <dbReference type="Proteomes" id="UP001206925"/>
    </source>
</evidence>
<reference evidence="4" key="1">
    <citation type="submission" date="2022-06" db="EMBL/GenBank/DDBJ databases">
        <title>Uncovering the hologenomic basis of an extraordinary plant invasion.</title>
        <authorList>
            <person name="Bieker V.C."/>
            <person name="Martin M.D."/>
            <person name="Gilbert T."/>
            <person name="Hodgins K."/>
            <person name="Battlay P."/>
            <person name="Petersen B."/>
            <person name="Wilson J."/>
        </authorList>
    </citation>
    <scope>NUCLEOTIDE SEQUENCE</scope>
    <source>
        <strain evidence="4">AA19_3_7</strain>
        <tissue evidence="4">Leaf</tissue>
    </source>
</reference>
<dbReference type="InterPro" id="IPR016024">
    <property type="entry name" value="ARM-type_fold"/>
</dbReference>
<feature type="compositionally biased region" description="Basic and acidic residues" evidence="1">
    <location>
        <begin position="186"/>
        <end position="196"/>
    </location>
</feature>
<proteinExistence type="predicted"/>
<dbReference type="Pfam" id="PF20252">
    <property type="entry name" value="BIG2_C"/>
    <property type="match status" value="1"/>
</dbReference>
<accession>A0AAD5GU83</accession>
<dbReference type="InterPro" id="IPR046455">
    <property type="entry name" value="Sec7/BIG1-like_C"/>
</dbReference>
<evidence type="ECO:0000256" key="1">
    <source>
        <dbReference type="SAM" id="MobiDB-lite"/>
    </source>
</evidence>
<evidence type="ECO:0000259" key="2">
    <source>
        <dbReference type="Pfam" id="PF16206"/>
    </source>
</evidence>
<keyword evidence="5" id="KW-1185">Reference proteome</keyword>
<evidence type="ECO:0000259" key="3">
    <source>
        <dbReference type="Pfam" id="PF20252"/>
    </source>
</evidence>
<dbReference type="AlphaFoldDB" id="A0AAD5GU83"/>
<gene>
    <name evidence="4" type="ORF">M8C21_015905</name>
</gene>
<dbReference type="Pfam" id="PF16206">
    <property type="entry name" value="Mon2_C"/>
    <property type="match status" value="1"/>
</dbReference>
<comment type="caution">
    <text evidence="4">The sequence shown here is derived from an EMBL/GenBank/DDBJ whole genome shotgun (WGS) entry which is preliminary data.</text>
</comment>
<feature type="domain" description="Mon2 C-terminal" evidence="2">
    <location>
        <begin position="8"/>
        <end position="63"/>
    </location>
</feature>
<dbReference type="GO" id="GO:0005829">
    <property type="term" value="C:cytosol"/>
    <property type="evidence" value="ECO:0007669"/>
    <property type="project" value="TreeGrafter"/>
</dbReference>
<dbReference type="PANTHER" id="PTHR10663:SF404">
    <property type="entry name" value="SEC7-LIKE GUANINE NUCLEOTIDE EXCHANGE FAMILY PROTEIN-RELATED"/>
    <property type="match status" value="1"/>
</dbReference>
<sequence>MMYSYSSGLSELSFDPRPEIRQHALQVLFDTLRIYGHHFNLPLWERVFESVLFPIFDYVRHAIDPSGDNSLSEHGLNGDGELDQDSWLYETCTVSLQLVVDLFLNFYSTVNLLLKKVLALLVSFIKRPHQSLAGIGVAAFVRLISNAGELFSDDKWLEVVSSLKEAANATLPDFFFVFDNNNTFPNHDDESAERGSVESAESSMQDDDLEKSRRARLYTAISDVKCRAAVQLLLIQAITEIQNMYRPQLSVKNTMILLDAVHGMANHAHKINTDVTLRSNLQDLGPITQMQDPPLLRLENESYQMCFTLLKNLETDKPPFYEESHVEAYLVDLCHQVLKSYVEIAHVTNMSPNNQPHWLIPLGSGKKRELASRGPVVVASLHAICSLEDSSFEKNLARFFPLFSRLIRCEHGSYEVQVALSEMLSSTVGPILFRLC</sequence>
<protein>
    <submittedName>
        <fullName evidence="4">Uncharacterized protein</fullName>
    </submittedName>
</protein>
<name>A0AAD5GU83_AMBAR</name>
<dbReference type="EMBL" id="JAMZMK010001117">
    <property type="protein sequence ID" value="KAI7755440.1"/>
    <property type="molecule type" value="Genomic_DNA"/>
</dbReference>
<organism evidence="4 5">
    <name type="scientific">Ambrosia artemisiifolia</name>
    <name type="common">Common ragweed</name>
    <dbReference type="NCBI Taxonomy" id="4212"/>
    <lineage>
        <taxon>Eukaryota</taxon>
        <taxon>Viridiplantae</taxon>
        <taxon>Streptophyta</taxon>
        <taxon>Embryophyta</taxon>
        <taxon>Tracheophyta</taxon>
        <taxon>Spermatophyta</taxon>
        <taxon>Magnoliopsida</taxon>
        <taxon>eudicotyledons</taxon>
        <taxon>Gunneridae</taxon>
        <taxon>Pentapetalae</taxon>
        <taxon>asterids</taxon>
        <taxon>campanulids</taxon>
        <taxon>Asterales</taxon>
        <taxon>Asteraceae</taxon>
        <taxon>Asteroideae</taxon>
        <taxon>Heliantheae alliance</taxon>
        <taxon>Heliantheae</taxon>
        <taxon>Ambrosia</taxon>
    </lineage>
</organism>
<evidence type="ECO:0000313" key="4">
    <source>
        <dbReference type="EMBL" id="KAI7755440.1"/>
    </source>
</evidence>
<feature type="domain" description="Sec7/BIG1-like C-terminal" evidence="3">
    <location>
        <begin position="229"/>
        <end position="425"/>
    </location>
</feature>
<dbReference type="Proteomes" id="UP001206925">
    <property type="component" value="Unassembled WGS sequence"/>
</dbReference>
<dbReference type="PANTHER" id="PTHR10663">
    <property type="entry name" value="GUANYL-NUCLEOTIDE EXCHANGE FACTOR"/>
    <property type="match status" value="1"/>
</dbReference>
<feature type="region of interest" description="Disordered" evidence="1">
    <location>
        <begin position="186"/>
        <end position="208"/>
    </location>
</feature>
<dbReference type="SUPFAM" id="SSF48371">
    <property type="entry name" value="ARM repeat"/>
    <property type="match status" value="1"/>
</dbReference>
<dbReference type="InterPro" id="IPR032817">
    <property type="entry name" value="Mon2_C"/>
</dbReference>